<dbReference type="KEGG" id="tgi:RBB81_09085"/>
<keyword evidence="2" id="KW-1003">Cell membrane</keyword>
<evidence type="ECO:0000256" key="5">
    <source>
        <dbReference type="ARBA" id="ARBA00023136"/>
    </source>
</evidence>
<comment type="subcellular location">
    <subcellularLocation>
        <location evidence="1">Cell membrane</location>
        <topology evidence="1">Multi-pass membrane protein</topology>
    </subcellularLocation>
</comment>
<evidence type="ECO:0000256" key="3">
    <source>
        <dbReference type="ARBA" id="ARBA00022692"/>
    </source>
</evidence>
<reference evidence="7" key="2">
    <citation type="journal article" date="2024" name="Environ. Microbiol.">
        <title>Genome analysis and description of Tunturibacter gen. nov. expands the diversity of Terriglobia in tundra soils.</title>
        <authorList>
            <person name="Messyasz A."/>
            <person name="Mannisto M.K."/>
            <person name="Kerkhof L.J."/>
            <person name="Haggblom M.M."/>
        </authorList>
    </citation>
    <scope>NUCLEOTIDE SEQUENCE</scope>
    <source>
        <strain evidence="7">M8UP39</strain>
    </source>
</reference>
<feature type="transmembrane region" description="Helical" evidence="6">
    <location>
        <begin position="225"/>
        <end position="242"/>
    </location>
</feature>
<dbReference type="GO" id="GO:0005886">
    <property type="term" value="C:plasma membrane"/>
    <property type="evidence" value="ECO:0007669"/>
    <property type="project" value="UniProtKB-SubCell"/>
</dbReference>
<feature type="transmembrane region" description="Helical" evidence="6">
    <location>
        <begin position="38"/>
        <end position="60"/>
    </location>
</feature>
<evidence type="ECO:0000256" key="4">
    <source>
        <dbReference type="ARBA" id="ARBA00022989"/>
    </source>
</evidence>
<feature type="transmembrane region" description="Helical" evidence="6">
    <location>
        <begin position="398"/>
        <end position="420"/>
    </location>
</feature>
<evidence type="ECO:0000256" key="6">
    <source>
        <dbReference type="SAM" id="Phobius"/>
    </source>
</evidence>
<feature type="transmembrane region" description="Helical" evidence="6">
    <location>
        <begin position="181"/>
        <end position="204"/>
    </location>
</feature>
<dbReference type="InterPro" id="IPR050833">
    <property type="entry name" value="Poly_Biosynth_Transport"/>
</dbReference>
<sequence>MRVRHIARNVLFNWLGTLANMAVGFFFAPFILHRLGDAAYGVWVLAISVVGYLGLMDLGLQSSVLRFVSKGHTTGDHEGSSEAISAALWVRLQIGAVCLVLSVGLAAIFPLWFKVPPALASDARKAILLIGLTTVIGMTFGVASAVLSALNRYDLQNYVGLTQTAIRVMGVVYALRTGHGIISIAFCELIAIIVSSALLLYTAHRLYPELRVKLQKPKRETLRKLWVYSSYAFLTTIAVQLVYQADNLVVGAFVSATAVTYYAIGNSLCRYASQIVGSIGGSFVPAASTYEAAGDTAGLLALFRNGTRATIMVSLPILITLVVRGRTFISLWMGPQYAQSSGTVLIILCTALFFSFANRTAASIAYGVEKHKASALWAISEGVTNLILSVVLVRWYGIYGVALGTMIPSLIVHVVFWPRYISKLVGLSAFEVIWNVWAPMFLAGVPFVIASYAMAAFPVHNLTIFFIQVLATLPVYFLAVAFIFRGYVRQQVVPRIRSLLFTSAH</sequence>
<keyword evidence="5 6" id="KW-0472">Membrane</keyword>
<feature type="transmembrane region" description="Helical" evidence="6">
    <location>
        <begin position="12"/>
        <end position="32"/>
    </location>
</feature>
<name>A0AAU7Z8B8_9BACT</name>
<feature type="transmembrane region" description="Helical" evidence="6">
    <location>
        <begin position="309"/>
        <end position="332"/>
    </location>
</feature>
<feature type="transmembrane region" description="Helical" evidence="6">
    <location>
        <begin position="125"/>
        <end position="150"/>
    </location>
</feature>
<feature type="transmembrane region" description="Helical" evidence="6">
    <location>
        <begin position="375"/>
        <end position="392"/>
    </location>
</feature>
<feature type="transmembrane region" description="Helical" evidence="6">
    <location>
        <begin position="465"/>
        <end position="488"/>
    </location>
</feature>
<feature type="transmembrane region" description="Helical" evidence="6">
    <location>
        <begin position="94"/>
        <end position="113"/>
    </location>
</feature>
<feature type="transmembrane region" description="Helical" evidence="6">
    <location>
        <begin position="432"/>
        <end position="453"/>
    </location>
</feature>
<dbReference type="PANTHER" id="PTHR30250:SF26">
    <property type="entry name" value="PSMA PROTEIN"/>
    <property type="match status" value="1"/>
</dbReference>
<proteinExistence type="predicted"/>
<evidence type="ECO:0000256" key="2">
    <source>
        <dbReference type="ARBA" id="ARBA00022475"/>
    </source>
</evidence>
<feature type="transmembrane region" description="Helical" evidence="6">
    <location>
        <begin position="248"/>
        <end position="264"/>
    </location>
</feature>
<dbReference type="EMBL" id="CP132938">
    <property type="protein sequence ID" value="XCB24691.1"/>
    <property type="molecule type" value="Genomic_DNA"/>
</dbReference>
<dbReference type="PANTHER" id="PTHR30250">
    <property type="entry name" value="PST FAMILY PREDICTED COLANIC ACID TRANSPORTER"/>
    <property type="match status" value="1"/>
</dbReference>
<feature type="transmembrane region" description="Helical" evidence="6">
    <location>
        <begin position="344"/>
        <end position="368"/>
    </location>
</feature>
<evidence type="ECO:0000313" key="7">
    <source>
        <dbReference type="EMBL" id="XCB24691.1"/>
    </source>
</evidence>
<keyword evidence="4 6" id="KW-1133">Transmembrane helix</keyword>
<keyword evidence="3 6" id="KW-0812">Transmembrane</keyword>
<dbReference type="Pfam" id="PF13440">
    <property type="entry name" value="Polysacc_synt_3"/>
    <property type="match status" value="1"/>
</dbReference>
<dbReference type="RefSeq" id="WP_257025575.1">
    <property type="nucleotide sequence ID" value="NZ_CP132935.1"/>
</dbReference>
<organism evidence="7">
    <name type="scientific">Tunturiibacter gelidiferens</name>
    <dbReference type="NCBI Taxonomy" id="3069689"/>
    <lineage>
        <taxon>Bacteria</taxon>
        <taxon>Pseudomonadati</taxon>
        <taxon>Acidobacteriota</taxon>
        <taxon>Terriglobia</taxon>
        <taxon>Terriglobales</taxon>
        <taxon>Acidobacteriaceae</taxon>
        <taxon>Tunturiibacter</taxon>
    </lineage>
</organism>
<reference evidence="7" key="1">
    <citation type="submission" date="2023-08" db="EMBL/GenBank/DDBJ databases">
        <authorList>
            <person name="Messyasz A."/>
            <person name="Mannisto M.K."/>
            <person name="Kerkhof L.J."/>
            <person name="Haggblom M."/>
        </authorList>
    </citation>
    <scope>NUCLEOTIDE SEQUENCE</scope>
    <source>
        <strain evidence="7">M8UP39</strain>
    </source>
</reference>
<dbReference type="AlphaFoldDB" id="A0AAU7Z8B8"/>
<evidence type="ECO:0000256" key="1">
    <source>
        <dbReference type="ARBA" id="ARBA00004651"/>
    </source>
</evidence>
<protein>
    <submittedName>
        <fullName evidence="7">Oligosaccharide flippase family protein</fullName>
    </submittedName>
</protein>
<gene>
    <name evidence="7" type="ORF">RBB81_09085</name>
</gene>
<accession>A0AAU7Z8B8</accession>